<proteinExistence type="predicted"/>
<name>A0A0A9FXD6_ARUDO</name>
<organism evidence="1">
    <name type="scientific">Arundo donax</name>
    <name type="common">Giant reed</name>
    <name type="synonym">Donax arundinaceus</name>
    <dbReference type="NCBI Taxonomy" id="35708"/>
    <lineage>
        <taxon>Eukaryota</taxon>
        <taxon>Viridiplantae</taxon>
        <taxon>Streptophyta</taxon>
        <taxon>Embryophyta</taxon>
        <taxon>Tracheophyta</taxon>
        <taxon>Spermatophyta</taxon>
        <taxon>Magnoliopsida</taxon>
        <taxon>Liliopsida</taxon>
        <taxon>Poales</taxon>
        <taxon>Poaceae</taxon>
        <taxon>PACMAD clade</taxon>
        <taxon>Arundinoideae</taxon>
        <taxon>Arundineae</taxon>
        <taxon>Arundo</taxon>
    </lineage>
</organism>
<reference evidence="1" key="2">
    <citation type="journal article" date="2015" name="Data Brief">
        <title>Shoot transcriptome of the giant reed, Arundo donax.</title>
        <authorList>
            <person name="Barrero R.A."/>
            <person name="Guerrero F.D."/>
            <person name="Moolhuijzen P."/>
            <person name="Goolsby J.A."/>
            <person name="Tidwell J."/>
            <person name="Bellgard S.E."/>
            <person name="Bellgard M.I."/>
        </authorList>
    </citation>
    <scope>NUCLEOTIDE SEQUENCE</scope>
    <source>
        <tissue evidence="1">Shoot tissue taken approximately 20 cm above the soil surface</tissue>
    </source>
</reference>
<dbReference type="EMBL" id="GBRH01182930">
    <property type="protein sequence ID" value="JAE14966.1"/>
    <property type="molecule type" value="Transcribed_RNA"/>
</dbReference>
<evidence type="ECO:0000313" key="1">
    <source>
        <dbReference type="EMBL" id="JAE14966.1"/>
    </source>
</evidence>
<protein>
    <submittedName>
        <fullName evidence="1">Uncharacterized protein</fullName>
    </submittedName>
</protein>
<accession>A0A0A9FXD6</accession>
<sequence length="26" mass="2898">MEITVEVRSPPTQKPSHCICIELSIS</sequence>
<reference evidence="1" key="1">
    <citation type="submission" date="2014-09" db="EMBL/GenBank/DDBJ databases">
        <authorList>
            <person name="Magalhaes I.L.F."/>
            <person name="Oliveira U."/>
            <person name="Santos F.R."/>
            <person name="Vidigal T.H.D.A."/>
            <person name="Brescovit A.D."/>
            <person name="Santos A.J."/>
        </authorList>
    </citation>
    <scope>NUCLEOTIDE SEQUENCE</scope>
    <source>
        <tissue evidence="1">Shoot tissue taken approximately 20 cm above the soil surface</tissue>
    </source>
</reference>
<dbReference type="AlphaFoldDB" id="A0A0A9FXD6"/>